<keyword evidence="1" id="KW-0812">Transmembrane</keyword>
<dbReference type="EMBL" id="LN902848">
    <property type="protein sequence ID" value="CDS43437.1"/>
    <property type="molecule type" value="Genomic_DNA"/>
</dbReference>
<keyword evidence="1" id="KW-1133">Transmembrane helix</keyword>
<keyword evidence="3" id="KW-1185">Reference proteome</keyword>
<dbReference type="OMA" id="PRDEYYF"/>
<protein>
    <submittedName>
        <fullName evidence="2">Expressed conserved protein</fullName>
    </submittedName>
</protein>
<reference evidence="2" key="2">
    <citation type="submission" date="2015-11" db="EMBL/GenBank/DDBJ databases">
        <authorList>
            <person name="Zhang Y."/>
            <person name="Guo Z."/>
        </authorList>
    </citation>
    <scope>NUCLEOTIDE SEQUENCE</scope>
</reference>
<proteinExistence type="predicted"/>
<dbReference type="AlphaFoldDB" id="A0A068YMP6"/>
<feature type="transmembrane region" description="Helical" evidence="1">
    <location>
        <begin position="35"/>
        <end position="59"/>
    </location>
</feature>
<sequence length="122" mass="14070">MIFSRLCALGPLSNKVAVIPRRNGAVLAWMKKNFAVSYLIFVVGSGLVSLTLYTVTCLLRNPDIRLPFYDDKPRDEYYFNKHYFGASINTDPRLPPVRMHFNGDLEFPYDNPRRKARTPDDI</sequence>
<dbReference type="OrthoDB" id="6264132at2759"/>
<name>A0A068YMP6_ECHMU</name>
<accession>A0A068YMP6</accession>
<organism evidence="2 3">
    <name type="scientific">Echinococcus multilocularis</name>
    <name type="common">Fox tapeworm</name>
    <dbReference type="NCBI Taxonomy" id="6211"/>
    <lineage>
        <taxon>Eukaryota</taxon>
        <taxon>Metazoa</taxon>
        <taxon>Spiralia</taxon>
        <taxon>Lophotrochozoa</taxon>
        <taxon>Platyhelminthes</taxon>
        <taxon>Cestoda</taxon>
        <taxon>Eucestoda</taxon>
        <taxon>Cyclophyllidea</taxon>
        <taxon>Taeniidae</taxon>
        <taxon>Echinococcus</taxon>
    </lineage>
</organism>
<keyword evidence="1" id="KW-0472">Membrane</keyword>
<gene>
    <name evidence="2" type="ORF">EmuJ_001119900</name>
</gene>
<reference evidence="2" key="1">
    <citation type="journal article" date="2013" name="Nature">
        <title>The genomes of four tapeworm species reveal adaptations to parasitism.</title>
        <authorList>
            <person name="Tsai I.J."/>
            <person name="Zarowiecki M."/>
            <person name="Holroyd N."/>
            <person name="Garciarrubio A."/>
            <person name="Sanchez-Flores A."/>
            <person name="Brooks K.L."/>
            <person name="Tracey A."/>
            <person name="Bobes R.J."/>
            <person name="Fragoso G."/>
            <person name="Sciutto E."/>
            <person name="Aslett M."/>
            <person name="Beasley H."/>
            <person name="Bennett H.M."/>
            <person name="Cai J."/>
            <person name="Camicia F."/>
            <person name="Clark R."/>
            <person name="Cucher M."/>
            <person name="De Silva N."/>
            <person name="Day T.A."/>
            <person name="Deplazes P."/>
            <person name="Estrada K."/>
            <person name="Fernandez C."/>
            <person name="Holland P.W."/>
            <person name="Hou J."/>
            <person name="Hu S."/>
            <person name="Huckvale T."/>
            <person name="Hung S.S."/>
            <person name="Kamenetzky L."/>
            <person name="Keane J.A."/>
            <person name="Kiss F."/>
            <person name="Koziol U."/>
            <person name="Lambert O."/>
            <person name="Liu K."/>
            <person name="Luo X."/>
            <person name="Luo Y."/>
            <person name="Macchiaroli N."/>
            <person name="Nichol S."/>
            <person name="Paps J."/>
            <person name="Parkinson J."/>
            <person name="Pouchkina-Stantcheva N."/>
            <person name="Riddiford N."/>
            <person name="Rosenzvit M."/>
            <person name="Salinas G."/>
            <person name="Wasmuth J.D."/>
            <person name="Zamanian M."/>
            <person name="Zheng Y."/>
            <person name="Cai X."/>
            <person name="Soberon X."/>
            <person name="Olson P.D."/>
            <person name="Laclette J.P."/>
            <person name="Brehm K."/>
            <person name="Berriman M."/>
            <person name="Garciarrubio A."/>
            <person name="Bobes R.J."/>
            <person name="Fragoso G."/>
            <person name="Sanchez-Flores A."/>
            <person name="Estrada K."/>
            <person name="Cevallos M.A."/>
            <person name="Morett E."/>
            <person name="Gonzalez V."/>
            <person name="Portillo T."/>
            <person name="Ochoa-Leyva A."/>
            <person name="Jose M.V."/>
            <person name="Sciutto E."/>
            <person name="Landa A."/>
            <person name="Jimenez L."/>
            <person name="Valdes V."/>
            <person name="Carrero J.C."/>
            <person name="Larralde C."/>
            <person name="Morales-Montor J."/>
            <person name="Limon-Lason J."/>
            <person name="Soberon X."/>
            <person name="Laclette J.P."/>
        </authorList>
    </citation>
    <scope>NUCLEOTIDE SEQUENCE [LARGE SCALE GENOMIC DNA]</scope>
</reference>
<evidence type="ECO:0000313" key="2">
    <source>
        <dbReference type="EMBL" id="CDS43437.1"/>
    </source>
</evidence>
<evidence type="ECO:0000256" key="1">
    <source>
        <dbReference type="SAM" id="Phobius"/>
    </source>
</evidence>
<dbReference type="Proteomes" id="UP000017246">
    <property type="component" value="Unassembled WGS sequence"/>
</dbReference>
<evidence type="ECO:0000313" key="3">
    <source>
        <dbReference type="Proteomes" id="UP000017246"/>
    </source>
</evidence>